<evidence type="ECO:0000313" key="5">
    <source>
        <dbReference type="Proteomes" id="UP001078443"/>
    </source>
</evidence>
<keyword evidence="5" id="KW-1185">Reference proteome</keyword>
<dbReference type="InterPro" id="IPR001279">
    <property type="entry name" value="Metallo-B-lactamas"/>
</dbReference>
<feature type="domain" description="Metallo-beta-lactamase" evidence="2">
    <location>
        <begin position="13"/>
        <end position="231"/>
    </location>
</feature>
<dbReference type="Gene3D" id="3.40.50.10890">
    <property type="match status" value="1"/>
</dbReference>
<dbReference type="InterPro" id="IPR011108">
    <property type="entry name" value="RMMBL"/>
</dbReference>
<evidence type="ECO:0000259" key="2">
    <source>
        <dbReference type="SMART" id="SM00849"/>
    </source>
</evidence>
<dbReference type="Gene3D" id="3.60.15.10">
    <property type="entry name" value="Ribonuclease Z/Hydroxyacylglutathione hydrolase-like"/>
    <property type="match status" value="1"/>
</dbReference>
<dbReference type="Proteomes" id="UP001078443">
    <property type="component" value="Unassembled WGS sequence"/>
</dbReference>
<gene>
    <name evidence="4" type="ORF">OW763_08170</name>
</gene>
<dbReference type="SMART" id="SM01027">
    <property type="entry name" value="Beta-Casp"/>
    <property type="match status" value="1"/>
</dbReference>
<dbReference type="Pfam" id="PF10996">
    <property type="entry name" value="Beta-Casp"/>
    <property type="match status" value="1"/>
</dbReference>
<organism evidence="4 5">
    <name type="scientific">Clostridium aestuarii</name>
    <dbReference type="NCBI Taxonomy" id="338193"/>
    <lineage>
        <taxon>Bacteria</taxon>
        <taxon>Bacillati</taxon>
        <taxon>Bacillota</taxon>
        <taxon>Clostridia</taxon>
        <taxon>Eubacteriales</taxon>
        <taxon>Clostridiaceae</taxon>
        <taxon>Clostridium</taxon>
    </lineage>
</organism>
<dbReference type="InterPro" id="IPR022712">
    <property type="entry name" value="Beta_Casp"/>
</dbReference>
<dbReference type="RefSeq" id="WP_268040605.1">
    <property type="nucleotide sequence ID" value="NZ_JAPQER010000002.1"/>
</dbReference>
<comment type="caution">
    <text evidence="4">The sequence shown here is derived from an EMBL/GenBank/DDBJ whole genome shotgun (WGS) entry which is preliminary data.</text>
</comment>
<dbReference type="PANTHER" id="PTHR11203:SF37">
    <property type="entry name" value="INTEGRATOR COMPLEX SUBUNIT 11"/>
    <property type="match status" value="1"/>
</dbReference>
<dbReference type="EMBL" id="JAPQER010000002">
    <property type="protein sequence ID" value="MCY6484331.1"/>
    <property type="molecule type" value="Genomic_DNA"/>
</dbReference>
<keyword evidence="1" id="KW-0378">Hydrolase</keyword>
<evidence type="ECO:0000259" key="3">
    <source>
        <dbReference type="SMART" id="SM01027"/>
    </source>
</evidence>
<dbReference type="SMART" id="SM00849">
    <property type="entry name" value="Lactamase_B"/>
    <property type="match status" value="1"/>
</dbReference>
<dbReference type="CDD" id="cd16295">
    <property type="entry name" value="TTHA0252-CPSF-like_MBL-fold"/>
    <property type="match status" value="1"/>
</dbReference>
<dbReference type="InterPro" id="IPR050698">
    <property type="entry name" value="MBL"/>
</dbReference>
<evidence type="ECO:0000313" key="4">
    <source>
        <dbReference type="EMBL" id="MCY6484331.1"/>
    </source>
</evidence>
<dbReference type="Pfam" id="PF16661">
    <property type="entry name" value="Lactamase_B_6"/>
    <property type="match status" value="1"/>
</dbReference>
<reference evidence="4" key="1">
    <citation type="submission" date="2022-12" db="EMBL/GenBank/DDBJ databases">
        <authorList>
            <person name="Wang J."/>
        </authorList>
    </citation>
    <scope>NUCLEOTIDE SEQUENCE</scope>
    <source>
        <strain evidence="4">HY-45-18</strain>
    </source>
</reference>
<protein>
    <submittedName>
        <fullName evidence="4">MBL fold metallo-hydrolase</fullName>
    </submittedName>
</protein>
<feature type="domain" description="Beta-Casp" evidence="3">
    <location>
        <begin position="236"/>
        <end position="360"/>
    </location>
</feature>
<evidence type="ECO:0000256" key="1">
    <source>
        <dbReference type="ARBA" id="ARBA00022801"/>
    </source>
</evidence>
<sequence>MKIMFLGGACEVGASCVLLKTNDENILMDCGIRQGNSKDPLPDFRTIQEYGGVDAIVISHAHLDHIGTLPIISKEYPNAKIYMNNMTKDLVRVLLYDSLKIMNNREAEIPLYAEIDVENMLNRVFTINYEVEFEILEDIKLTLYNAGHIAGASCVYLKTKEGAVFYSGDFSVFSQKSVEGAKLPRLRPDIGIFESTYGDKLHSNREIEEQRLIEIANKCIDKEGKMIIPAFALGRAQEIILILKKAMNKGSLKKVNVYVDGMVKNINAAYKHNPLYLKNSLGKKILRGIEPFYDDYIKAISNKKERENIIEAKESCIIVSSSGMLTGGPSQLYAEKLAAGENNYIVITGYQDEEAPGRKLLNLLEKNKEDRILEINGRSMPVRCDIQLVGLSAHADKGEIKSIIDRLTPKNTFLVHGDEKVVKRLAGELIGEVRSRIYAPKSGEVFDIDIRNKRKQLKRQFSYVLSSNEQLNRYNVDKLWNYVRENYEGKLFTIEELVYIWYGEQKNEWEDLKDIQKLIVGSIYFESDIQRLFMFKAQTKEKVEEALSPRELKQNEINDIMSELFDEYGYKKAGLKINDKTAILNFDFPKVIADSIYEKMKEFKEQTSWNIKINESTNINAAENIIRSLLKEADIKKISYNIQQENIKVILNSTYKLKDEKEKFKKVTGLSLEINQAGEKNEIQDKDLFIVNDNKDKMEQNTALNLIDNVFTNKEFKPYKKSIKSNCHGKYIELSFISPIIGKRYMDNIKLLSKEIGWAISISKAVNQNAIINLAIRLCSEVGIKLKKNPSFNPTNLCVTIKSDNIDEEKFHKVKESFNYETGCKLII</sequence>
<dbReference type="InterPro" id="IPR036866">
    <property type="entry name" value="RibonucZ/Hydroxyglut_hydro"/>
</dbReference>
<name>A0ABT4CZB8_9CLOT</name>
<proteinExistence type="predicted"/>
<dbReference type="Pfam" id="PF07521">
    <property type="entry name" value="RMMBL"/>
    <property type="match status" value="1"/>
</dbReference>
<dbReference type="PANTHER" id="PTHR11203">
    <property type="entry name" value="CLEAVAGE AND POLYADENYLATION SPECIFICITY FACTOR FAMILY MEMBER"/>
    <property type="match status" value="1"/>
</dbReference>
<accession>A0ABT4CZB8</accession>
<dbReference type="SUPFAM" id="SSF56281">
    <property type="entry name" value="Metallo-hydrolase/oxidoreductase"/>
    <property type="match status" value="1"/>
</dbReference>